<reference evidence="1" key="1">
    <citation type="submission" date="2021-10" db="EMBL/GenBank/DDBJ databases">
        <title>Melipona bicolor Genome sequencing and assembly.</title>
        <authorList>
            <person name="Araujo N.S."/>
            <person name="Arias M.C."/>
        </authorList>
    </citation>
    <scope>NUCLEOTIDE SEQUENCE</scope>
    <source>
        <strain evidence="1">USP_2M_L1-L4_2017</strain>
        <tissue evidence="1">Whole body</tissue>
    </source>
</reference>
<protein>
    <submittedName>
        <fullName evidence="1">Uncharacterized protein</fullName>
    </submittedName>
</protein>
<organism evidence="1 2">
    <name type="scientific">Melipona bicolor</name>
    <dbReference type="NCBI Taxonomy" id="60889"/>
    <lineage>
        <taxon>Eukaryota</taxon>
        <taxon>Metazoa</taxon>
        <taxon>Ecdysozoa</taxon>
        <taxon>Arthropoda</taxon>
        <taxon>Hexapoda</taxon>
        <taxon>Insecta</taxon>
        <taxon>Pterygota</taxon>
        <taxon>Neoptera</taxon>
        <taxon>Endopterygota</taxon>
        <taxon>Hymenoptera</taxon>
        <taxon>Apocrita</taxon>
        <taxon>Aculeata</taxon>
        <taxon>Apoidea</taxon>
        <taxon>Anthophila</taxon>
        <taxon>Apidae</taxon>
        <taxon>Melipona</taxon>
    </lineage>
</organism>
<evidence type="ECO:0000313" key="2">
    <source>
        <dbReference type="Proteomes" id="UP001177670"/>
    </source>
</evidence>
<sequence>KCLVDISDFSVRIVQTFETTNFRNRRLIESINLAKVESFRNRVKVPQSLRHQLEQWILEVNSTSALSDFTAIKQSELTQIIIQTIDFVESH</sequence>
<dbReference type="AlphaFoldDB" id="A0AA40G6C5"/>
<keyword evidence="2" id="KW-1185">Reference proteome</keyword>
<gene>
    <name evidence="1" type="ORF">K0M31_016104</name>
</gene>
<dbReference type="Proteomes" id="UP001177670">
    <property type="component" value="Unassembled WGS sequence"/>
</dbReference>
<proteinExistence type="predicted"/>
<evidence type="ECO:0000313" key="1">
    <source>
        <dbReference type="EMBL" id="KAK1131962.1"/>
    </source>
</evidence>
<accession>A0AA40G6C5</accession>
<comment type="caution">
    <text evidence="1">The sequence shown here is derived from an EMBL/GenBank/DDBJ whole genome shotgun (WGS) entry which is preliminary data.</text>
</comment>
<feature type="non-terminal residue" evidence="1">
    <location>
        <position position="1"/>
    </location>
</feature>
<dbReference type="EMBL" id="JAHYIQ010000005">
    <property type="protein sequence ID" value="KAK1131962.1"/>
    <property type="molecule type" value="Genomic_DNA"/>
</dbReference>
<name>A0AA40G6C5_9HYME</name>